<proteinExistence type="predicted"/>
<dbReference type="EMBL" id="JARKIB010000030">
    <property type="protein sequence ID" value="KAJ7763353.1"/>
    <property type="molecule type" value="Genomic_DNA"/>
</dbReference>
<organism evidence="1 2">
    <name type="scientific">Mycena metata</name>
    <dbReference type="NCBI Taxonomy" id="1033252"/>
    <lineage>
        <taxon>Eukaryota</taxon>
        <taxon>Fungi</taxon>
        <taxon>Dikarya</taxon>
        <taxon>Basidiomycota</taxon>
        <taxon>Agaricomycotina</taxon>
        <taxon>Agaricomycetes</taxon>
        <taxon>Agaricomycetidae</taxon>
        <taxon>Agaricales</taxon>
        <taxon>Marasmiineae</taxon>
        <taxon>Mycenaceae</taxon>
        <taxon>Mycena</taxon>
    </lineage>
</organism>
<reference evidence="1" key="1">
    <citation type="submission" date="2023-03" db="EMBL/GenBank/DDBJ databases">
        <title>Massive genome expansion in bonnet fungi (Mycena s.s.) driven by repeated elements and novel gene families across ecological guilds.</title>
        <authorList>
            <consortium name="Lawrence Berkeley National Laboratory"/>
            <person name="Harder C.B."/>
            <person name="Miyauchi S."/>
            <person name="Viragh M."/>
            <person name="Kuo A."/>
            <person name="Thoen E."/>
            <person name="Andreopoulos B."/>
            <person name="Lu D."/>
            <person name="Skrede I."/>
            <person name="Drula E."/>
            <person name="Henrissat B."/>
            <person name="Morin E."/>
            <person name="Kohler A."/>
            <person name="Barry K."/>
            <person name="LaButti K."/>
            <person name="Morin E."/>
            <person name="Salamov A."/>
            <person name="Lipzen A."/>
            <person name="Mereny Z."/>
            <person name="Hegedus B."/>
            <person name="Baldrian P."/>
            <person name="Stursova M."/>
            <person name="Weitz H."/>
            <person name="Taylor A."/>
            <person name="Grigoriev I.V."/>
            <person name="Nagy L.G."/>
            <person name="Martin F."/>
            <person name="Kauserud H."/>
        </authorList>
    </citation>
    <scope>NUCLEOTIDE SEQUENCE</scope>
    <source>
        <strain evidence="1">CBHHK182m</strain>
    </source>
</reference>
<comment type="caution">
    <text evidence="1">The sequence shown here is derived from an EMBL/GenBank/DDBJ whole genome shotgun (WGS) entry which is preliminary data.</text>
</comment>
<gene>
    <name evidence="1" type="ORF">B0H16DRAFT_1718593</name>
</gene>
<sequence>MSLYVEGLRAASVAFSAVPRSSISANFAACLPPRRSSYFGFTTVAGPYASLSTVLYCDISGHGSTDVVLGLDWASMIRENLLREGHRLDHTFDPWAYFISVRNCPLPLHCRPFTCLLDPPRPLIMGLLSLFIPGQWLVPAIPPFILISIRPQFRLLIHRRGTRRKPAYLAKILL</sequence>
<accession>A0AAD7JFI0</accession>
<evidence type="ECO:0000313" key="2">
    <source>
        <dbReference type="Proteomes" id="UP001215598"/>
    </source>
</evidence>
<name>A0AAD7JFI0_9AGAR</name>
<protein>
    <submittedName>
        <fullName evidence="1">Uncharacterized protein</fullName>
    </submittedName>
</protein>
<keyword evidence="2" id="KW-1185">Reference proteome</keyword>
<dbReference type="Proteomes" id="UP001215598">
    <property type="component" value="Unassembled WGS sequence"/>
</dbReference>
<dbReference type="AlphaFoldDB" id="A0AAD7JFI0"/>
<evidence type="ECO:0000313" key="1">
    <source>
        <dbReference type="EMBL" id="KAJ7763353.1"/>
    </source>
</evidence>